<reference evidence="11 12" key="1">
    <citation type="submission" date="2025-05" db="UniProtKB">
        <authorList>
            <consortium name="RefSeq"/>
        </authorList>
    </citation>
    <scope>IDENTIFICATION</scope>
    <source>
        <tissue evidence="11 12">Muscle</tissue>
    </source>
</reference>
<keyword evidence="10" id="KW-1185">Reference proteome</keyword>
<protein>
    <recommendedName>
        <fullName evidence="7">Non-homologous end-joining factor 1</fullName>
    </recommendedName>
</protein>
<dbReference type="PANTHER" id="PTHR32235">
    <property type="entry name" value="NON-HOMOLOGOUS END-JOINING FACTOR 1"/>
    <property type="match status" value="1"/>
</dbReference>
<evidence type="ECO:0000313" key="10">
    <source>
        <dbReference type="Proteomes" id="UP000694941"/>
    </source>
</evidence>
<dbReference type="GeneID" id="106467582"/>
<evidence type="ECO:0000256" key="5">
    <source>
        <dbReference type="ARBA" id="ARBA00023242"/>
    </source>
</evidence>
<dbReference type="CDD" id="cd22285">
    <property type="entry name" value="HD_XLF_N"/>
    <property type="match status" value="1"/>
</dbReference>
<dbReference type="Pfam" id="PF09302">
    <property type="entry name" value="XLF"/>
    <property type="match status" value="1"/>
</dbReference>
<gene>
    <name evidence="11 12 13" type="primary">LOC106467582</name>
</gene>
<proteinExistence type="inferred from homology"/>
<dbReference type="RefSeq" id="XP_022252195.1">
    <property type="nucleotide sequence ID" value="XM_022396487.1"/>
</dbReference>
<feature type="domain" description="XLF-like coiled-coil region" evidence="9">
    <location>
        <begin position="135"/>
        <end position="181"/>
    </location>
</feature>
<organism evidence="10 11">
    <name type="scientific">Limulus polyphemus</name>
    <name type="common">Atlantic horseshoe crab</name>
    <dbReference type="NCBI Taxonomy" id="6850"/>
    <lineage>
        <taxon>Eukaryota</taxon>
        <taxon>Metazoa</taxon>
        <taxon>Ecdysozoa</taxon>
        <taxon>Arthropoda</taxon>
        <taxon>Chelicerata</taxon>
        <taxon>Merostomata</taxon>
        <taxon>Xiphosura</taxon>
        <taxon>Limulidae</taxon>
        <taxon>Limulus</taxon>
    </lineage>
</organism>
<comment type="subcellular location">
    <subcellularLocation>
        <location evidence="1">Nucleus</location>
    </subcellularLocation>
</comment>
<evidence type="ECO:0000313" key="12">
    <source>
        <dbReference type="RefSeq" id="XP_022252179.1"/>
    </source>
</evidence>
<dbReference type="Proteomes" id="UP000694941">
    <property type="component" value="Unplaced"/>
</dbReference>
<accession>A0ABM1BJU3</accession>
<evidence type="ECO:0000256" key="4">
    <source>
        <dbReference type="ARBA" id="ARBA00023204"/>
    </source>
</evidence>
<evidence type="ECO:0000256" key="1">
    <source>
        <dbReference type="ARBA" id="ARBA00004123"/>
    </source>
</evidence>
<dbReference type="Pfam" id="PF21928">
    <property type="entry name" value="XLF_CC"/>
    <property type="match status" value="1"/>
</dbReference>
<sequence length="301" mass="35084">MADNSFGKQSKLNAVPWKYCTVSYKNRNLLVKFEISETSYQLFVTDLVHLYSEQLLKTDLHSRTQKLNPKIEVPTNRLLQEIESILSEASSWNTGKMHYLVEVREVAEAPVLKVESYLAGVPFLWEFYLQSEHGEQFNKQVVSPLLYMVAELQRQQRELIARLKSKDAEIDNYKASGATVSRKQMETLPFNEENFRNDMNIMKDVAENLKMAVPNVFSKDAQKLYEYVVLASYEAQTLKSLTAETEQCRDKITKNETPKEITTLHSHSSCSQKDVELQRRKELQRKLEIDHEKKKKRKIKL</sequence>
<dbReference type="Gene3D" id="2.170.210.10">
    <property type="entry name" value="DNA double-strand break repair and VJ recombination XRCC4, N-terminal"/>
    <property type="match status" value="1"/>
</dbReference>
<dbReference type="PANTHER" id="PTHR32235:SF1">
    <property type="entry name" value="NON-HOMOLOGOUS END-JOINING FACTOR 1"/>
    <property type="match status" value="1"/>
</dbReference>
<evidence type="ECO:0000313" key="13">
    <source>
        <dbReference type="RefSeq" id="XP_022252195.1"/>
    </source>
</evidence>
<evidence type="ECO:0000256" key="7">
    <source>
        <dbReference type="ARBA" id="ARBA00044529"/>
    </source>
</evidence>
<evidence type="ECO:0000256" key="6">
    <source>
        <dbReference type="ARBA" id="ARBA00025747"/>
    </source>
</evidence>
<keyword evidence="3" id="KW-0238">DNA-binding</keyword>
<dbReference type="InterPro" id="IPR015381">
    <property type="entry name" value="XLF-like_N"/>
</dbReference>
<dbReference type="Gene3D" id="1.10.287.450">
    <property type="entry name" value="Helix hairpin bin"/>
    <property type="match status" value="1"/>
</dbReference>
<dbReference type="RefSeq" id="XP_022252179.1">
    <property type="nucleotide sequence ID" value="XM_022396471.1"/>
</dbReference>
<keyword evidence="5" id="KW-0539">Nucleus</keyword>
<dbReference type="InterPro" id="IPR053829">
    <property type="entry name" value="XLF-like_CC"/>
</dbReference>
<evidence type="ECO:0000259" key="9">
    <source>
        <dbReference type="Pfam" id="PF21928"/>
    </source>
</evidence>
<evidence type="ECO:0000313" key="11">
    <source>
        <dbReference type="RefSeq" id="XP_013783414.1"/>
    </source>
</evidence>
<name>A0ABM1BJU3_LIMPO</name>
<evidence type="ECO:0000256" key="2">
    <source>
        <dbReference type="ARBA" id="ARBA00022763"/>
    </source>
</evidence>
<dbReference type="RefSeq" id="XP_013783414.1">
    <property type="nucleotide sequence ID" value="XM_013927960.2"/>
</dbReference>
<keyword evidence="4" id="KW-0234">DNA repair</keyword>
<evidence type="ECO:0000259" key="8">
    <source>
        <dbReference type="Pfam" id="PF09302"/>
    </source>
</evidence>
<evidence type="ECO:0000256" key="3">
    <source>
        <dbReference type="ARBA" id="ARBA00023125"/>
    </source>
</evidence>
<dbReference type="InterPro" id="IPR038051">
    <property type="entry name" value="XRCC4-like_N_sf"/>
</dbReference>
<dbReference type="InterPro" id="IPR052287">
    <property type="entry name" value="NHEJ_factor"/>
</dbReference>
<comment type="similarity">
    <text evidence="6">Belongs to the XRCC4-XLF family. XLF subfamily.</text>
</comment>
<feature type="domain" description="XLF-like N-terminal" evidence="8">
    <location>
        <begin position="16"/>
        <end position="130"/>
    </location>
</feature>
<keyword evidence="2" id="KW-0227">DNA damage</keyword>